<feature type="region of interest" description="Disordered" evidence="5">
    <location>
        <begin position="133"/>
        <end position="175"/>
    </location>
</feature>
<protein>
    <recommendedName>
        <fullName evidence="6">RING-type domain-containing protein</fullName>
    </recommendedName>
</protein>
<dbReference type="OrthoDB" id="10000441at2759"/>
<keyword evidence="8" id="KW-1185">Reference proteome</keyword>
<keyword evidence="1" id="KW-0479">Metal-binding</keyword>
<comment type="caution">
    <text evidence="7">The sequence shown here is derived from an EMBL/GenBank/DDBJ whole genome shotgun (WGS) entry which is preliminary data.</text>
</comment>
<dbReference type="PANTHER" id="PTHR45969">
    <property type="entry name" value="RING ZINC FINGER PROTEIN-RELATED"/>
    <property type="match status" value="1"/>
</dbReference>
<dbReference type="Proteomes" id="UP000288716">
    <property type="component" value="Unassembled WGS sequence"/>
</dbReference>
<evidence type="ECO:0000256" key="1">
    <source>
        <dbReference type="ARBA" id="ARBA00022723"/>
    </source>
</evidence>
<dbReference type="Gene3D" id="3.30.40.10">
    <property type="entry name" value="Zinc/RING finger domain, C3HC4 (zinc finger)"/>
    <property type="match status" value="1"/>
</dbReference>
<dbReference type="SUPFAM" id="SSF57850">
    <property type="entry name" value="RING/U-box"/>
    <property type="match status" value="1"/>
</dbReference>
<keyword evidence="3" id="KW-0862">Zinc</keyword>
<dbReference type="PROSITE" id="PS50089">
    <property type="entry name" value="ZF_RING_2"/>
    <property type="match status" value="1"/>
</dbReference>
<evidence type="ECO:0000313" key="7">
    <source>
        <dbReference type="EMBL" id="RWS29620.1"/>
    </source>
</evidence>
<reference evidence="7 8" key="1">
    <citation type="journal article" date="2018" name="Gigascience">
        <title>Genomes of trombidid mites reveal novel predicted allergens and laterally-transferred genes associated with secondary metabolism.</title>
        <authorList>
            <person name="Dong X."/>
            <person name="Chaisiri K."/>
            <person name="Xia D."/>
            <person name="Armstrong S.D."/>
            <person name="Fang Y."/>
            <person name="Donnelly M.J."/>
            <person name="Kadowaki T."/>
            <person name="McGarry J.W."/>
            <person name="Darby A.C."/>
            <person name="Makepeace B.L."/>
        </authorList>
    </citation>
    <scope>NUCLEOTIDE SEQUENCE [LARGE SCALE GENOMIC DNA]</scope>
    <source>
        <strain evidence="7">UoL-UT</strain>
    </source>
</reference>
<keyword evidence="2 4" id="KW-0863">Zinc-finger</keyword>
<sequence length="175" mass="20228">MTSAQQHIWTTDVPFTSIPDPCDFQSKERQPIENEEECSICLDTTDEDMCRTIRCDHWLHETCLMEWMKRNDSCPLCRSRSNTITYKDGRLRFVFREYEPPKVDGESLLESLFGLRLQINHYSSPNEIEYGTDSSYGAELGSDNGEAESYIGTDSEYNLESDDDSDDEGVLYIYP</sequence>
<evidence type="ECO:0000256" key="3">
    <source>
        <dbReference type="ARBA" id="ARBA00022833"/>
    </source>
</evidence>
<name>A0A443SQ05_9ACAR</name>
<dbReference type="SMART" id="SM00184">
    <property type="entry name" value="RING"/>
    <property type="match status" value="1"/>
</dbReference>
<dbReference type="GO" id="GO:0061630">
    <property type="term" value="F:ubiquitin protein ligase activity"/>
    <property type="evidence" value="ECO:0007669"/>
    <property type="project" value="TreeGrafter"/>
</dbReference>
<dbReference type="STRING" id="299467.A0A443SQ05"/>
<dbReference type="GO" id="GO:0008270">
    <property type="term" value="F:zinc ion binding"/>
    <property type="evidence" value="ECO:0007669"/>
    <property type="project" value="UniProtKB-KW"/>
</dbReference>
<proteinExistence type="predicted"/>
<evidence type="ECO:0000256" key="4">
    <source>
        <dbReference type="PROSITE-ProRule" id="PRU00175"/>
    </source>
</evidence>
<feature type="compositionally biased region" description="Acidic residues" evidence="5">
    <location>
        <begin position="157"/>
        <end position="169"/>
    </location>
</feature>
<evidence type="ECO:0000313" key="8">
    <source>
        <dbReference type="Proteomes" id="UP000288716"/>
    </source>
</evidence>
<gene>
    <name evidence="7" type="ORF">B4U80_08351</name>
</gene>
<organism evidence="7 8">
    <name type="scientific">Leptotrombidium deliense</name>
    <dbReference type="NCBI Taxonomy" id="299467"/>
    <lineage>
        <taxon>Eukaryota</taxon>
        <taxon>Metazoa</taxon>
        <taxon>Ecdysozoa</taxon>
        <taxon>Arthropoda</taxon>
        <taxon>Chelicerata</taxon>
        <taxon>Arachnida</taxon>
        <taxon>Acari</taxon>
        <taxon>Acariformes</taxon>
        <taxon>Trombidiformes</taxon>
        <taxon>Prostigmata</taxon>
        <taxon>Anystina</taxon>
        <taxon>Parasitengona</taxon>
        <taxon>Trombiculoidea</taxon>
        <taxon>Trombiculidae</taxon>
        <taxon>Leptotrombidium</taxon>
    </lineage>
</organism>
<feature type="domain" description="RING-type" evidence="6">
    <location>
        <begin position="38"/>
        <end position="78"/>
    </location>
</feature>
<dbReference type="VEuPathDB" id="VectorBase:LDEU002420"/>
<evidence type="ECO:0000256" key="2">
    <source>
        <dbReference type="ARBA" id="ARBA00022771"/>
    </source>
</evidence>
<evidence type="ECO:0000256" key="5">
    <source>
        <dbReference type="SAM" id="MobiDB-lite"/>
    </source>
</evidence>
<dbReference type="EMBL" id="NCKV01000833">
    <property type="protein sequence ID" value="RWS29620.1"/>
    <property type="molecule type" value="Genomic_DNA"/>
</dbReference>
<dbReference type="InterPro" id="IPR001841">
    <property type="entry name" value="Znf_RING"/>
</dbReference>
<dbReference type="PANTHER" id="PTHR45969:SF69">
    <property type="entry name" value="FINGER DOMAIN PROTEIN, PUTATIVE (AFU_ORTHOLOGUE AFUA_3G12190)-RELATED"/>
    <property type="match status" value="1"/>
</dbReference>
<dbReference type="GO" id="GO:0016567">
    <property type="term" value="P:protein ubiquitination"/>
    <property type="evidence" value="ECO:0007669"/>
    <property type="project" value="TreeGrafter"/>
</dbReference>
<evidence type="ECO:0000259" key="6">
    <source>
        <dbReference type="PROSITE" id="PS50089"/>
    </source>
</evidence>
<dbReference type="InterPro" id="IPR013083">
    <property type="entry name" value="Znf_RING/FYVE/PHD"/>
</dbReference>
<dbReference type="Pfam" id="PF13639">
    <property type="entry name" value="zf-RING_2"/>
    <property type="match status" value="1"/>
</dbReference>
<accession>A0A443SQ05</accession>
<dbReference type="AlphaFoldDB" id="A0A443SQ05"/>